<organism evidence="3 4">
    <name type="scientific">Torque teno mini virus 3</name>
    <dbReference type="NCBI Taxonomy" id="687371"/>
    <lineage>
        <taxon>Viruses</taxon>
        <taxon>Monodnaviria</taxon>
        <taxon>Shotokuvirae</taxon>
        <taxon>Commensaviricota</taxon>
        <taxon>Cardeaviricetes</taxon>
        <taxon>Sanitavirales</taxon>
        <taxon>Anelloviridae</taxon>
        <taxon>Betatorquevirus</taxon>
        <taxon>Betatorquevirus homini3</taxon>
    </lineage>
</organism>
<dbReference type="EMBL" id="AB038630">
    <property type="protein sequence ID" value="BAA93610.1"/>
    <property type="molecule type" value="Genomic_DNA"/>
</dbReference>
<dbReference type="Pfam" id="PF05501">
    <property type="entry name" value="DUF755"/>
    <property type="match status" value="1"/>
</dbReference>
<dbReference type="GeneID" id="9086729"/>
<feature type="domain" description="DUF755" evidence="2">
    <location>
        <begin position="25"/>
        <end position="130"/>
    </location>
</feature>
<dbReference type="KEGG" id="vg:9086729"/>
<keyword evidence="4" id="KW-1185">Reference proteome</keyword>
<feature type="region of interest" description="Disordered" evidence="1">
    <location>
        <begin position="18"/>
        <end position="39"/>
    </location>
</feature>
<dbReference type="OrthoDB" id="41629at10239"/>
<evidence type="ECO:0000313" key="4">
    <source>
        <dbReference type="Proteomes" id="UP000158564"/>
    </source>
</evidence>
<feature type="compositionally biased region" description="Polar residues" evidence="1">
    <location>
        <begin position="82"/>
        <end position="92"/>
    </location>
</feature>
<feature type="region of interest" description="Disordered" evidence="1">
    <location>
        <begin position="81"/>
        <end position="131"/>
    </location>
</feature>
<evidence type="ECO:0000313" key="3">
    <source>
        <dbReference type="EMBL" id="BAA93610.1"/>
    </source>
</evidence>
<feature type="compositionally biased region" description="Basic residues" evidence="1">
    <location>
        <begin position="93"/>
        <end position="112"/>
    </location>
</feature>
<evidence type="ECO:0000259" key="2">
    <source>
        <dbReference type="Pfam" id="PF05501"/>
    </source>
</evidence>
<dbReference type="RefSeq" id="YP_003587891.1">
    <property type="nucleotide sequence ID" value="NC_014088.1"/>
</dbReference>
<proteinExistence type="predicted"/>
<name>Q9JG49_9VIRU</name>
<dbReference type="Proteomes" id="UP000158564">
    <property type="component" value="Segment"/>
</dbReference>
<protein>
    <recommendedName>
        <fullName evidence="2">DUF755 domain-containing protein</fullName>
    </recommendedName>
</protein>
<sequence>MLFMTFFLSGEDAQHQWKKSKTPVTSHTFPSPLKSLKDVKSRIQTQTNQNTYTASTKDDKFLQKLLKKEYVKTLNLKHLCSQMDQNSTSQYSNKKKKHRRHRARKKQKHHYSRSSSSSSDTRESSSESSSD</sequence>
<dbReference type="InterPro" id="IPR008474">
    <property type="entry name" value="DUF755"/>
</dbReference>
<accession>Q9JG49</accession>
<reference evidence="3 4" key="1">
    <citation type="journal article" date="2000" name="Intervirology">
        <title>Full or near full length nucleotide sequences of TT virus variants (Types SANBAN and YONBAN) and the TT virus-like mini virus.</title>
        <authorList>
            <person name="Takahashi K."/>
            <person name="Hijikata M."/>
            <person name="Samokhvalov E.I."/>
            <person name="Mishiro S."/>
        </authorList>
    </citation>
    <scope>NUCLEOTIDE SEQUENCE [LARGE SCALE GENOMIC DNA]</scope>
    <source>
        <strain evidence="3">TLMV-NLC026</strain>
    </source>
</reference>
<evidence type="ECO:0000256" key="1">
    <source>
        <dbReference type="SAM" id="MobiDB-lite"/>
    </source>
</evidence>